<dbReference type="GeneID" id="36134145"/>
<dbReference type="EMBL" id="FQ670179">
    <property type="protein sequence ID" value="CBY82327.1"/>
    <property type="molecule type" value="Genomic_DNA"/>
</dbReference>
<dbReference type="PANTHER" id="PTHR19136">
    <property type="entry name" value="MOLYBDENUM COFACTOR GUANYLYLTRANSFERASE"/>
    <property type="match status" value="1"/>
</dbReference>
<dbReference type="GO" id="GO:0016779">
    <property type="term" value="F:nucleotidyltransferase activity"/>
    <property type="evidence" value="ECO:0007669"/>
    <property type="project" value="TreeGrafter"/>
</dbReference>
<protein>
    <submittedName>
        <fullName evidence="9">Molybdopterin-guanine dinucleotide biosynthesis protein A</fullName>
    </submittedName>
</protein>
<dbReference type="InterPro" id="IPR013482">
    <property type="entry name" value="Molybde_CF_guanTrfase"/>
</dbReference>
<feature type="domain" description="MobA-like NTP transferase" evidence="8">
    <location>
        <begin position="14"/>
        <end position="165"/>
    </location>
</feature>
<evidence type="ECO:0000259" key="8">
    <source>
        <dbReference type="Pfam" id="PF12804"/>
    </source>
</evidence>
<dbReference type="eggNOG" id="COG0746">
    <property type="taxonomic scope" value="Bacteria"/>
</dbReference>
<evidence type="ECO:0000256" key="2">
    <source>
        <dbReference type="ARBA" id="ARBA00022679"/>
    </source>
</evidence>
<dbReference type="Pfam" id="PF12804">
    <property type="entry name" value="NTP_transf_3"/>
    <property type="match status" value="1"/>
</dbReference>
<keyword evidence="4" id="KW-0547">Nucleotide-binding</keyword>
<organism evidence="9 10">
    <name type="scientific">Helicobacter felis (strain ATCC 49179 / CCUG 28539 / NCTC 12436 / CS1)</name>
    <dbReference type="NCBI Taxonomy" id="936155"/>
    <lineage>
        <taxon>Bacteria</taxon>
        <taxon>Pseudomonadati</taxon>
        <taxon>Campylobacterota</taxon>
        <taxon>Epsilonproteobacteria</taxon>
        <taxon>Campylobacterales</taxon>
        <taxon>Helicobacteraceae</taxon>
        <taxon>Helicobacter</taxon>
    </lineage>
</organism>
<dbReference type="InterPro" id="IPR025877">
    <property type="entry name" value="MobA-like_NTP_Trfase"/>
</dbReference>
<proteinExistence type="predicted"/>
<keyword evidence="1" id="KW-0963">Cytoplasm</keyword>
<evidence type="ECO:0000256" key="4">
    <source>
        <dbReference type="ARBA" id="ARBA00022741"/>
    </source>
</evidence>
<dbReference type="HOGENOM" id="CLU_055597_2_2_7"/>
<keyword evidence="7" id="KW-0501">Molybdenum cofactor biosynthesis</keyword>
<evidence type="ECO:0000256" key="3">
    <source>
        <dbReference type="ARBA" id="ARBA00022723"/>
    </source>
</evidence>
<dbReference type="STRING" id="936155.HFELIS_02430"/>
<dbReference type="Gene3D" id="3.90.550.10">
    <property type="entry name" value="Spore Coat Polysaccharide Biosynthesis Protein SpsA, Chain A"/>
    <property type="match status" value="1"/>
</dbReference>
<dbReference type="SUPFAM" id="SSF53448">
    <property type="entry name" value="Nucleotide-diphospho-sugar transferases"/>
    <property type="match status" value="1"/>
</dbReference>
<dbReference type="KEGG" id="hfe:HFELIS_02430"/>
<keyword evidence="5" id="KW-0460">Magnesium</keyword>
<reference evidence="9 10" key="1">
    <citation type="journal article" date="2011" name="Genome Biol. Evol.">
        <title>Comparative whole genome sequence analysis of the carcinogenic bacterial model pathogen Helicobacter felis.</title>
        <authorList>
            <person name="Arnold I.C."/>
            <person name="Zigova Z."/>
            <person name="Holden M."/>
            <person name="Lawley T.D."/>
            <person name="Rad R."/>
            <person name="Dougan G."/>
            <person name="Falkow S."/>
            <person name="Bentley S.D."/>
            <person name="Muller A."/>
        </authorList>
    </citation>
    <scope>NUCLEOTIDE SEQUENCE [LARGE SCALE GENOMIC DNA]</scope>
    <source>
        <strain evidence="10">ATCC 49179 / CCUG 28539 / NCTC 12436 / CS1</strain>
    </source>
</reference>
<dbReference type="GO" id="GO:1902758">
    <property type="term" value="P:bis(molybdopterin guanine dinucleotide)molybdenum biosynthetic process"/>
    <property type="evidence" value="ECO:0007669"/>
    <property type="project" value="TreeGrafter"/>
</dbReference>
<evidence type="ECO:0000256" key="7">
    <source>
        <dbReference type="ARBA" id="ARBA00023150"/>
    </source>
</evidence>
<keyword evidence="10" id="KW-1185">Reference proteome</keyword>
<evidence type="ECO:0000313" key="10">
    <source>
        <dbReference type="Proteomes" id="UP000007934"/>
    </source>
</evidence>
<evidence type="ECO:0000256" key="1">
    <source>
        <dbReference type="ARBA" id="ARBA00022490"/>
    </source>
</evidence>
<evidence type="ECO:0000256" key="6">
    <source>
        <dbReference type="ARBA" id="ARBA00023134"/>
    </source>
</evidence>
<dbReference type="GO" id="GO:0005525">
    <property type="term" value="F:GTP binding"/>
    <property type="evidence" value="ECO:0007669"/>
    <property type="project" value="UniProtKB-KW"/>
</dbReference>
<keyword evidence="2" id="KW-0808">Transferase</keyword>
<evidence type="ECO:0000256" key="5">
    <source>
        <dbReference type="ARBA" id="ARBA00022842"/>
    </source>
</evidence>
<name>E7AD62_HELFC</name>
<dbReference type="OrthoDB" id="9788394at2"/>
<dbReference type="GO" id="GO:0046872">
    <property type="term" value="F:metal ion binding"/>
    <property type="evidence" value="ECO:0007669"/>
    <property type="project" value="UniProtKB-KW"/>
</dbReference>
<dbReference type="AlphaFoldDB" id="E7AD62"/>
<keyword evidence="6" id="KW-0342">GTP-binding</keyword>
<dbReference type="RefSeq" id="WP_013468699.1">
    <property type="nucleotide sequence ID" value="NC_014810.2"/>
</dbReference>
<accession>E7AD62</accession>
<dbReference type="InterPro" id="IPR029044">
    <property type="entry name" value="Nucleotide-diphossugar_trans"/>
</dbReference>
<sequence>MLFSNPLSKIKIPCVILTGGKSARMRVKGQQCDKALLPFGNYPSLLAYQHAKMNALFERVYISCKKSYDLKAHASYILDCRSDFSPLLGIVRALYALRQTIFVIPIDMPLVSAQSILTLCNHAQEAGVVYAKSSECFYLLGCWQMGMADALEDTLESNGSVSSLLEGGLAIEVQEGPEFSNCNTYRAYQHVLKILNG</sequence>
<evidence type="ECO:0000313" key="9">
    <source>
        <dbReference type="EMBL" id="CBY82327.1"/>
    </source>
</evidence>
<keyword evidence="3" id="KW-0479">Metal-binding</keyword>
<dbReference type="PANTHER" id="PTHR19136:SF81">
    <property type="entry name" value="MOLYBDENUM COFACTOR GUANYLYLTRANSFERASE"/>
    <property type="match status" value="1"/>
</dbReference>
<dbReference type="Proteomes" id="UP000007934">
    <property type="component" value="Chromosome"/>
</dbReference>
<gene>
    <name evidence="9" type="ordered locus">Hfelis_02430</name>
</gene>
<dbReference type="CDD" id="cd02503">
    <property type="entry name" value="MobA"/>
    <property type="match status" value="1"/>
</dbReference>